<dbReference type="InterPro" id="IPR014710">
    <property type="entry name" value="RmlC-like_jellyroll"/>
</dbReference>
<evidence type="ECO:0000313" key="3">
    <source>
        <dbReference type="Proteomes" id="UP001214250"/>
    </source>
</evidence>
<dbReference type="Pfam" id="PF06172">
    <property type="entry name" value="Cupin_5"/>
    <property type="match status" value="1"/>
</dbReference>
<dbReference type="InterPro" id="IPR039935">
    <property type="entry name" value="YML079W-like"/>
</dbReference>
<dbReference type="PANTHER" id="PTHR33387">
    <property type="entry name" value="RMLC-LIKE JELLY ROLL FOLD PROTEIN"/>
    <property type="match status" value="1"/>
</dbReference>
<dbReference type="PANTHER" id="PTHR33387:SF3">
    <property type="entry name" value="DUF985 DOMAIN-CONTAINING PROTEIN"/>
    <property type="match status" value="1"/>
</dbReference>
<gene>
    <name evidence="2" type="ORF">PQO03_13345</name>
</gene>
<protein>
    <submittedName>
        <fullName evidence="2">Cupin domain-containing protein</fullName>
    </submittedName>
</protein>
<dbReference type="CDD" id="cd06121">
    <property type="entry name" value="cupin_YML079wp"/>
    <property type="match status" value="1"/>
</dbReference>
<sequence>MNSRALELIKKLELSEHPEGGFFKETCRSDLNVFSPTAESERSAVTEIYFLLCKGQVSRFHKVLHDEFWHFFEGAPLRLIDGDMESFEEVILDPANCQYQHCIRGGRWQAAESTGDYTLVGCTVAPGFDFADFSFLSEDESEIIQNDFAQYARFI</sequence>
<dbReference type="RefSeq" id="WP_274153688.1">
    <property type="nucleotide sequence ID" value="NZ_CP117812.1"/>
</dbReference>
<dbReference type="Gene3D" id="2.60.120.10">
    <property type="entry name" value="Jelly Rolls"/>
    <property type="match status" value="1"/>
</dbReference>
<dbReference type="EMBL" id="CP117812">
    <property type="protein sequence ID" value="WDE98819.1"/>
    <property type="molecule type" value="Genomic_DNA"/>
</dbReference>
<organism evidence="2 3">
    <name type="scientific">Lentisphaera profundi</name>
    <dbReference type="NCBI Taxonomy" id="1658616"/>
    <lineage>
        <taxon>Bacteria</taxon>
        <taxon>Pseudomonadati</taxon>
        <taxon>Lentisphaerota</taxon>
        <taxon>Lentisphaeria</taxon>
        <taxon>Lentisphaerales</taxon>
        <taxon>Lentisphaeraceae</taxon>
        <taxon>Lentisphaera</taxon>
    </lineage>
</organism>
<reference evidence="2 3" key="1">
    <citation type="submission" date="2023-02" db="EMBL/GenBank/DDBJ databases">
        <title>Genome sequence of Lentisphaera profundi SAORIC-696.</title>
        <authorList>
            <person name="Kim e."/>
            <person name="Cho J.-C."/>
            <person name="Choi A."/>
            <person name="Kang I."/>
        </authorList>
    </citation>
    <scope>NUCLEOTIDE SEQUENCE [LARGE SCALE GENOMIC DNA]</scope>
    <source>
        <strain evidence="2 3">SAORIC-696</strain>
    </source>
</reference>
<dbReference type="InterPro" id="IPR009327">
    <property type="entry name" value="Cupin_DUF985"/>
</dbReference>
<dbReference type="SUPFAM" id="SSF51182">
    <property type="entry name" value="RmlC-like cupins"/>
    <property type="match status" value="1"/>
</dbReference>
<evidence type="ECO:0000259" key="1">
    <source>
        <dbReference type="Pfam" id="PF06172"/>
    </source>
</evidence>
<keyword evidence="3" id="KW-1185">Reference proteome</keyword>
<accession>A0ABY7VZV6</accession>
<name>A0ABY7VZV6_9BACT</name>
<proteinExistence type="predicted"/>
<dbReference type="InterPro" id="IPR011051">
    <property type="entry name" value="RmlC_Cupin_sf"/>
</dbReference>
<dbReference type="Proteomes" id="UP001214250">
    <property type="component" value="Chromosome 2"/>
</dbReference>
<feature type="domain" description="DUF985" evidence="1">
    <location>
        <begin position="7"/>
        <end position="135"/>
    </location>
</feature>
<evidence type="ECO:0000313" key="2">
    <source>
        <dbReference type="EMBL" id="WDE98819.1"/>
    </source>
</evidence>